<dbReference type="Proteomes" id="UP000267027">
    <property type="component" value="Unassembled WGS sequence"/>
</dbReference>
<sequence>MGDFNPGIRAYRDANKETRAGIIADNTGVWKVSNISSVIRSLFAFRFSGAPWNTGPNVKLVREATQLTSSGKRLCARRTNLIRTGDHFLMWRTTDNGRLDSRLGSSPVNPVLHILESLSITRAEDMDRYDISLWREGYLWRCCLSSLGQMGCNDDDDSSQLEITSNEGFNLFGYGGRRNVKLTTGNGTFHIEREDAALVNGSQYGGSGSFKFDKEKGIDIGQNVTVGNQTVVGGPGRESSFLVGLLDAFQRLTGSSRH</sequence>
<dbReference type="EMBL" id="UYYA01004152">
    <property type="protein sequence ID" value="VDM59988.1"/>
    <property type="molecule type" value="Genomic_DNA"/>
</dbReference>
<evidence type="ECO:0000313" key="3">
    <source>
        <dbReference type="WBParaSite" id="ACOC_0000840201-mRNA-1"/>
    </source>
</evidence>
<evidence type="ECO:0000313" key="1">
    <source>
        <dbReference type="EMBL" id="VDM59988.1"/>
    </source>
</evidence>
<name>A0A0R3PS40_ANGCS</name>
<reference evidence="1 2" key="2">
    <citation type="submission" date="2018-11" db="EMBL/GenBank/DDBJ databases">
        <authorList>
            <consortium name="Pathogen Informatics"/>
        </authorList>
    </citation>
    <scope>NUCLEOTIDE SEQUENCE [LARGE SCALE GENOMIC DNA]</scope>
    <source>
        <strain evidence="1 2">Costa Rica</strain>
    </source>
</reference>
<dbReference type="AlphaFoldDB" id="A0A0R3PS40"/>
<evidence type="ECO:0000313" key="2">
    <source>
        <dbReference type="Proteomes" id="UP000267027"/>
    </source>
</evidence>
<protein>
    <submittedName>
        <fullName evidence="3">Endo/exonuclease/phosphatase domain-containing protein</fullName>
    </submittedName>
</protein>
<proteinExistence type="predicted"/>
<gene>
    <name evidence="1" type="ORF">ACOC_LOCUS8403</name>
</gene>
<dbReference type="OrthoDB" id="5802376at2759"/>
<organism evidence="3">
    <name type="scientific">Angiostrongylus costaricensis</name>
    <name type="common">Nematode worm</name>
    <dbReference type="NCBI Taxonomy" id="334426"/>
    <lineage>
        <taxon>Eukaryota</taxon>
        <taxon>Metazoa</taxon>
        <taxon>Ecdysozoa</taxon>
        <taxon>Nematoda</taxon>
        <taxon>Chromadorea</taxon>
        <taxon>Rhabditida</taxon>
        <taxon>Rhabditina</taxon>
        <taxon>Rhabditomorpha</taxon>
        <taxon>Strongyloidea</taxon>
        <taxon>Metastrongylidae</taxon>
        <taxon>Angiostrongylus</taxon>
    </lineage>
</organism>
<accession>A0A0R3PS40</accession>
<dbReference type="WBParaSite" id="ACOC_0000840201-mRNA-1">
    <property type="protein sequence ID" value="ACOC_0000840201-mRNA-1"/>
    <property type="gene ID" value="ACOC_0000840201"/>
</dbReference>
<reference evidence="3" key="1">
    <citation type="submission" date="2017-02" db="UniProtKB">
        <authorList>
            <consortium name="WormBaseParasite"/>
        </authorList>
    </citation>
    <scope>IDENTIFICATION</scope>
</reference>
<keyword evidence="2" id="KW-1185">Reference proteome</keyword>